<evidence type="ECO:0000313" key="1">
    <source>
        <dbReference type="EMBL" id="MFH6772653.1"/>
    </source>
</evidence>
<dbReference type="Proteomes" id="UP001610100">
    <property type="component" value="Unassembled WGS sequence"/>
</dbReference>
<protein>
    <recommendedName>
        <fullName evidence="3">Secreted protein</fullName>
    </recommendedName>
</protein>
<name>A0ABW7N0M6_9FLAO</name>
<keyword evidence="2" id="KW-1185">Reference proteome</keyword>
<reference evidence="1 2" key="1">
    <citation type="submission" date="2024-02" db="EMBL/GenBank/DDBJ databases">
        <title>A Gaetbulibacter species isolated from tidal flats and genomic insights of their niches.</title>
        <authorList>
            <person name="Ye Y."/>
        </authorList>
    </citation>
    <scope>NUCLEOTIDE SEQUENCE [LARGE SCALE GENOMIC DNA]</scope>
    <source>
        <strain evidence="1 2">KYW382</strain>
    </source>
</reference>
<evidence type="ECO:0008006" key="3">
    <source>
        <dbReference type="Google" id="ProtNLM"/>
    </source>
</evidence>
<sequence>MKLILPFIFVICFVGKGFSQVENQNKSKTIPAVESKKDSSDVIVIKPLDLNKKDNSDFNGMNVPSIAPKLEMPKKEFSMLPKEQFGNPGELFEKRFQNKSNAIKRELNLGTKGSKTDQFFGEIKTKSKYVRVMYRDYGEQDGDLIRVYVNDNILEYRVLLANAYGGFEFELKQGQNVFDFLAINEGYLVPNTAQFQIVDDSGNILASDMWALSEGVKATIVITKE</sequence>
<comment type="caution">
    <text evidence="1">The sequence shown here is derived from an EMBL/GenBank/DDBJ whole genome shotgun (WGS) entry which is preliminary data.</text>
</comment>
<gene>
    <name evidence="1" type="ORF">V8G58_11980</name>
</gene>
<proteinExistence type="predicted"/>
<accession>A0ABW7N0M6</accession>
<organism evidence="1 2">
    <name type="scientific">Gaetbulibacter aestuarii</name>
    <dbReference type="NCBI Taxonomy" id="1502358"/>
    <lineage>
        <taxon>Bacteria</taxon>
        <taxon>Pseudomonadati</taxon>
        <taxon>Bacteroidota</taxon>
        <taxon>Flavobacteriia</taxon>
        <taxon>Flavobacteriales</taxon>
        <taxon>Flavobacteriaceae</taxon>
        <taxon>Gaetbulibacter</taxon>
    </lineage>
</organism>
<evidence type="ECO:0000313" key="2">
    <source>
        <dbReference type="Proteomes" id="UP001610100"/>
    </source>
</evidence>
<dbReference type="EMBL" id="JBAWKB010000004">
    <property type="protein sequence ID" value="MFH6772653.1"/>
    <property type="molecule type" value="Genomic_DNA"/>
</dbReference>
<dbReference type="RefSeq" id="WP_344741928.1">
    <property type="nucleotide sequence ID" value="NZ_BAABAY010000006.1"/>
</dbReference>